<organism evidence="2 3">
    <name type="scientific">Mycena maculata</name>
    <dbReference type="NCBI Taxonomy" id="230809"/>
    <lineage>
        <taxon>Eukaryota</taxon>
        <taxon>Fungi</taxon>
        <taxon>Dikarya</taxon>
        <taxon>Basidiomycota</taxon>
        <taxon>Agaricomycotina</taxon>
        <taxon>Agaricomycetes</taxon>
        <taxon>Agaricomycetidae</taxon>
        <taxon>Agaricales</taxon>
        <taxon>Marasmiineae</taxon>
        <taxon>Mycenaceae</taxon>
        <taxon>Mycena</taxon>
    </lineage>
</organism>
<feature type="region of interest" description="Disordered" evidence="1">
    <location>
        <begin position="174"/>
        <end position="194"/>
    </location>
</feature>
<dbReference type="Proteomes" id="UP001215280">
    <property type="component" value="Unassembled WGS sequence"/>
</dbReference>
<sequence length="271" mass="30212">MPNYPCILHCCSAAAALPQLVATNCCQRPLIFGRSESVTFSCTFGSSRNNTFRLLFWLDPKQLLSAPISATPNPSRAFIFVGVKQFKEAALAAATAEERAEIEAHWPMDDMDENYILPVEYINSLEPACLRIFSDKLFVSAAVFMAAGPFPKQEEEESVDAAFAPTSSDIMVRRNPRRERATENQSRPEPNLAWHGSHSMRWRAIPDVRVTGHEAPRSPAFLRPVWNRLFYFSNAISGAFGSLNNAGITLPLVDPQARRQLSRFRGMCSAT</sequence>
<name>A0AAD7NQD3_9AGAR</name>
<evidence type="ECO:0000313" key="3">
    <source>
        <dbReference type="Proteomes" id="UP001215280"/>
    </source>
</evidence>
<dbReference type="EMBL" id="JARJLG010000022">
    <property type="protein sequence ID" value="KAJ7771108.1"/>
    <property type="molecule type" value="Genomic_DNA"/>
</dbReference>
<evidence type="ECO:0000313" key="2">
    <source>
        <dbReference type="EMBL" id="KAJ7771108.1"/>
    </source>
</evidence>
<comment type="caution">
    <text evidence="2">The sequence shown here is derived from an EMBL/GenBank/DDBJ whole genome shotgun (WGS) entry which is preliminary data.</text>
</comment>
<reference evidence="2" key="1">
    <citation type="submission" date="2023-03" db="EMBL/GenBank/DDBJ databases">
        <title>Massive genome expansion in bonnet fungi (Mycena s.s.) driven by repeated elements and novel gene families across ecological guilds.</title>
        <authorList>
            <consortium name="Lawrence Berkeley National Laboratory"/>
            <person name="Harder C.B."/>
            <person name="Miyauchi S."/>
            <person name="Viragh M."/>
            <person name="Kuo A."/>
            <person name="Thoen E."/>
            <person name="Andreopoulos B."/>
            <person name="Lu D."/>
            <person name="Skrede I."/>
            <person name="Drula E."/>
            <person name="Henrissat B."/>
            <person name="Morin E."/>
            <person name="Kohler A."/>
            <person name="Barry K."/>
            <person name="LaButti K."/>
            <person name="Morin E."/>
            <person name="Salamov A."/>
            <person name="Lipzen A."/>
            <person name="Mereny Z."/>
            <person name="Hegedus B."/>
            <person name="Baldrian P."/>
            <person name="Stursova M."/>
            <person name="Weitz H."/>
            <person name="Taylor A."/>
            <person name="Grigoriev I.V."/>
            <person name="Nagy L.G."/>
            <person name="Martin F."/>
            <person name="Kauserud H."/>
        </authorList>
    </citation>
    <scope>NUCLEOTIDE SEQUENCE</scope>
    <source>
        <strain evidence="2">CBHHK188m</strain>
    </source>
</reference>
<proteinExistence type="predicted"/>
<protein>
    <submittedName>
        <fullName evidence="2">Uncharacterized protein</fullName>
    </submittedName>
</protein>
<keyword evidence="3" id="KW-1185">Reference proteome</keyword>
<dbReference type="AlphaFoldDB" id="A0AAD7NQD3"/>
<gene>
    <name evidence="2" type="ORF">DFH07DRAFT_768490</name>
</gene>
<accession>A0AAD7NQD3</accession>
<evidence type="ECO:0000256" key="1">
    <source>
        <dbReference type="SAM" id="MobiDB-lite"/>
    </source>
</evidence>